<proteinExistence type="predicted"/>
<reference evidence="1" key="1">
    <citation type="journal article" date="2015" name="Nature">
        <title>Complex archaea that bridge the gap between prokaryotes and eukaryotes.</title>
        <authorList>
            <person name="Spang A."/>
            <person name="Saw J.H."/>
            <person name="Jorgensen S.L."/>
            <person name="Zaremba-Niedzwiedzka K."/>
            <person name="Martijn J."/>
            <person name="Lind A.E."/>
            <person name="van Eijk R."/>
            <person name="Schleper C."/>
            <person name="Guy L."/>
            <person name="Ettema T.J."/>
        </authorList>
    </citation>
    <scope>NUCLEOTIDE SEQUENCE</scope>
</reference>
<comment type="caution">
    <text evidence="1">The sequence shown here is derived from an EMBL/GenBank/DDBJ whole genome shotgun (WGS) entry which is preliminary data.</text>
</comment>
<evidence type="ECO:0000313" key="1">
    <source>
        <dbReference type="EMBL" id="KKK67090.1"/>
    </source>
</evidence>
<dbReference type="Gene3D" id="3.30.70.370">
    <property type="match status" value="1"/>
</dbReference>
<organism evidence="1">
    <name type="scientific">marine sediment metagenome</name>
    <dbReference type="NCBI Taxonomy" id="412755"/>
    <lineage>
        <taxon>unclassified sequences</taxon>
        <taxon>metagenomes</taxon>
        <taxon>ecological metagenomes</taxon>
    </lineage>
</organism>
<dbReference type="AlphaFoldDB" id="A0A0F8Y0K4"/>
<name>A0A0F8Y0K4_9ZZZZ</name>
<sequence>MKSNTLSIVLTLFVIGLYLVPNFASALQIDLNKDKFKKTDTIIFNMKLEKNIKVTNVTLFIDDNASNQAGTNWLNFDLRSFEKQLDINSFSDTSMTLHFGGLPGTTTVTILDPGDISSAKGFVEVDKQFVTTNIMKIVNQSHDSIVADVPRELVDDVKEPVKLLLERPLVVNGEEFTIPVDTEIGEVWGELEAA</sequence>
<protein>
    <submittedName>
        <fullName evidence="1">Uncharacterized protein</fullName>
    </submittedName>
</protein>
<gene>
    <name evidence="1" type="ORF">LCGC14_2957550</name>
</gene>
<accession>A0A0F8Y0K4</accession>
<dbReference type="EMBL" id="LAZR01059775">
    <property type="protein sequence ID" value="KKK67090.1"/>
    <property type="molecule type" value="Genomic_DNA"/>
</dbReference>